<evidence type="ECO:0000313" key="4">
    <source>
        <dbReference type="EMBL" id="KAK2724770.1"/>
    </source>
</evidence>
<reference evidence="4" key="1">
    <citation type="submission" date="2023-07" db="EMBL/GenBank/DDBJ databases">
        <title>Chromosome-level genome assembly of Artemia franciscana.</title>
        <authorList>
            <person name="Jo E."/>
        </authorList>
    </citation>
    <scope>NUCLEOTIDE SEQUENCE</scope>
    <source>
        <tissue evidence="4">Whole body</tissue>
    </source>
</reference>
<dbReference type="Pfam" id="PF01585">
    <property type="entry name" value="G-patch"/>
    <property type="match status" value="1"/>
</dbReference>
<dbReference type="GO" id="GO:0071011">
    <property type="term" value="C:precatalytic spliceosome"/>
    <property type="evidence" value="ECO:0007669"/>
    <property type="project" value="TreeGrafter"/>
</dbReference>
<comment type="subunit">
    <text evidence="1">Associates with the spliceosome.</text>
</comment>
<keyword evidence="1" id="KW-0507">mRNA processing</keyword>
<evidence type="ECO:0000259" key="3">
    <source>
        <dbReference type="PROSITE" id="PS50174"/>
    </source>
</evidence>
<feature type="region of interest" description="Disordered" evidence="2">
    <location>
        <begin position="118"/>
        <end position="192"/>
    </location>
</feature>
<dbReference type="Proteomes" id="UP001187531">
    <property type="component" value="Unassembled WGS sequence"/>
</dbReference>
<keyword evidence="1" id="KW-0694">RNA-binding</keyword>
<keyword evidence="5" id="KW-1185">Reference proteome</keyword>
<dbReference type="GO" id="GO:0045292">
    <property type="term" value="P:mRNA cis splicing, via spliceosome"/>
    <property type="evidence" value="ECO:0007669"/>
    <property type="project" value="UniProtKB-UniRule"/>
</dbReference>
<gene>
    <name evidence="4" type="ORF">QYM36_001305</name>
</gene>
<comment type="caution">
    <text evidence="4">The sequence shown here is derived from an EMBL/GenBank/DDBJ whole genome shotgun (WGS) entry which is preliminary data.</text>
</comment>
<dbReference type="PROSITE" id="PS50174">
    <property type="entry name" value="G_PATCH"/>
    <property type="match status" value="1"/>
</dbReference>
<accession>A0AA88LK19</accession>
<dbReference type="PIRSF" id="PIRSF031066">
    <property type="entry name" value="Splicing_factor_SPF45"/>
    <property type="match status" value="1"/>
</dbReference>
<dbReference type="InterPro" id="IPR040052">
    <property type="entry name" value="RBM17"/>
</dbReference>
<comment type="subcellular location">
    <subcellularLocation>
        <location evidence="1">Nucleus</location>
    </subcellularLocation>
</comment>
<dbReference type="AlphaFoldDB" id="A0AA88LK19"/>
<proteinExistence type="predicted"/>
<feature type="domain" description="G-patch" evidence="3">
    <location>
        <begin position="199"/>
        <end position="239"/>
    </location>
</feature>
<dbReference type="PANTHER" id="PTHR13288">
    <property type="entry name" value="SPLICING FACTOR 45 SPF45"/>
    <property type="match status" value="1"/>
</dbReference>
<keyword evidence="1" id="KW-0539">Nucleus</keyword>
<organism evidence="4 5">
    <name type="scientific">Artemia franciscana</name>
    <name type="common">Brine shrimp</name>
    <name type="synonym">Artemia sanfranciscana</name>
    <dbReference type="NCBI Taxonomy" id="6661"/>
    <lineage>
        <taxon>Eukaryota</taxon>
        <taxon>Metazoa</taxon>
        <taxon>Ecdysozoa</taxon>
        <taxon>Arthropoda</taxon>
        <taxon>Crustacea</taxon>
        <taxon>Branchiopoda</taxon>
        <taxon>Anostraca</taxon>
        <taxon>Artemiidae</taxon>
        <taxon>Artemia</taxon>
    </lineage>
</organism>
<dbReference type="GO" id="GO:0005654">
    <property type="term" value="C:nucleoplasm"/>
    <property type="evidence" value="ECO:0007669"/>
    <property type="project" value="UniProtKB-UniRule"/>
</dbReference>
<dbReference type="InterPro" id="IPR012677">
    <property type="entry name" value="Nucleotide-bd_a/b_plait_sf"/>
</dbReference>
<evidence type="ECO:0000256" key="2">
    <source>
        <dbReference type="SAM" id="MobiDB-lite"/>
    </source>
</evidence>
<sequence>MNLYDDIEAPKANAWASSGSRNLLQSQLQLKKAGVTTVKREQVRKGVPNVGPILENLKPKIKEEDHVSLTSFGQIPTLSQTSGFRITAQYLYGLEPDWNVDDEYDPLRPNEYNKVIRDRKEKKKEEDRSKRRESKFEPEISTGVTPSGFSRRVPDEEEEEEMQRDIKSKAQGAAIAPPPSLQSESKTVAPPGPVNGAGGLAFAAKIMAKFGYKEGQGLGRQEQGISSALVVEKTSRRGGRIVVEKEIMPPPPVIPSAAPKPELSIAEMMKNPSKTILLRNMVGPGEVDEDLEPEVKEECNGKYGDVTDVTIVQLSNVPEEEAVRIFVEFKRIESAIKGTELCWYYLLWSSPFRLFFYSHSVLLITADSFLH</sequence>
<dbReference type="SMART" id="SM00443">
    <property type="entry name" value="G_patch"/>
    <property type="match status" value="1"/>
</dbReference>
<dbReference type="PANTHER" id="PTHR13288:SF8">
    <property type="entry name" value="SPLICING FACTOR 45"/>
    <property type="match status" value="1"/>
</dbReference>
<dbReference type="InterPro" id="IPR000467">
    <property type="entry name" value="G_patch_dom"/>
</dbReference>
<comment type="function">
    <text evidence="1">Splice factor that binds to the single-stranded 3'AG at the exon/intron border and promotes its utilization in the second catalytic step. Involved in the regulation of alternative splicing and the utilization of cryptic splice sites.</text>
</comment>
<dbReference type="GO" id="GO:0000380">
    <property type="term" value="P:alternative mRNA splicing, via spliceosome"/>
    <property type="evidence" value="ECO:0007669"/>
    <property type="project" value="TreeGrafter"/>
</dbReference>
<evidence type="ECO:0000256" key="1">
    <source>
        <dbReference type="PIRNR" id="PIRNR031066"/>
    </source>
</evidence>
<dbReference type="EMBL" id="JAVRJZ010000003">
    <property type="protein sequence ID" value="KAK2724770.1"/>
    <property type="molecule type" value="Genomic_DNA"/>
</dbReference>
<evidence type="ECO:0000313" key="5">
    <source>
        <dbReference type="Proteomes" id="UP001187531"/>
    </source>
</evidence>
<feature type="compositionally biased region" description="Basic and acidic residues" evidence="2">
    <location>
        <begin position="118"/>
        <end position="138"/>
    </location>
</feature>
<protein>
    <recommendedName>
        <fullName evidence="1">Splicing factor 45</fullName>
    </recommendedName>
    <alternativeName>
        <fullName evidence="1">RNA-binding motif protein 17</fullName>
    </alternativeName>
</protein>
<dbReference type="GO" id="GO:0003723">
    <property type="term" value="F:RNA binding"/>
    <property type="evidence" value="ECO:0007669"/>
    <property type="project" value="UniProtKB-UniRule"/>
</dbReference>
<dbReference type="Gene3D" id="3.30.70.330">
    <property type="match status" value="1"/>
</dbReference>
<dbReference type="EMBL" id="JAVRJZ010000003">
    <property type="protein sequence ID" value="KAK2724768.1"/>
    <property type="molecule type" value="Genomic_DNA"/>
</dbReference>
<keyword evidence="1" id="KW-0508">mRNA splicing</keyword>
<keyword evidence="1" id="KW-0747">Spliceosome</keyword>
<name>A0AA88LK19_ARTSF</name>